<comment type="caution">
    <text evidence="3">The sequence shown here is derived from an EMBL/GenBank/DDBJ whole genome shotgun (WGS) entry which is preliminary data.</text>
</comment>
<dbReference type="GO" id="GO:0004222">
    <property type="term" value="F:metalloendopeptidase activity"/>
    <property type="evidence" value="ECO:0007669"/>
    <property type="project" value="TreeGrafter"/>
</dbReference>
<dbReference type="SUPFAM" id="SSF63411">
    <property type="entry name" value="LuxS/MPP-like metallohydrolase"/>
    <property type="match status" value="4"/>
</dbReference>
<dbReference type="PANTHER" id="PTHR43016:SF13">
    <property type="entry name" value="PRESEQUENCE PROTEASE, MITOCHONDRIAL"/>
    <property type="match status" value="1"/>
</dbReference>
<dbReference type="AlphaFoldDB" id="A0A399T293"/>
<name>A0A399T293_9BACT</name>
<accession>A0A399T293</accession>
<dbReference type="GO" id="GO:0046872">
    <property type="term" value="F:metal ion binding"/>
    <property type="evidence" value="ECO:0007669"/>
    <property type="project" value="InterPro"/>
</dbReference>
<dbReference type="InterPro" id="IPR013578">
    <property type="entry name" value="Peptidase_M16C_assoc"/>
</dbReference>
<reference evidence="3 4" key="1">
    <citation type="submission" date="2018-08" db="EMBL/GenBank/DDBJ databases">
        <title>Pallidiluteibacterium maritimus gen. nov., sp. nov., isolated from coastal sediment.</title>
        <authorList>
            <person name="Zhou L.Y."/>
        </authorList>
    </citation>
    <scope>NUCLEOTIDE SEQUENCE [LARGE SCALE GENOMIC DNA]</scope>
    <source>
        <strain evidence="3 4">XSD2</strain>
    </source>
</reference>
<feature type="domain" description="Peptidase M16C associated" evidence="2">
    <location>
        <begin position="484"/>
        <end position="734"/>
    </location>
</feature>
<dbReference type="Pfam" id="PF05193">
    <property type="entry name" value="Peptidase_M16_C"/>
    <property type="match status" value="1"/>
</dbReference>
<keyword evidence="1" id="KW-0732">Signal</keyword>
<evidence type="ECO:0000313" key="4">
    <source>
        <dbReference type="Proteomes" id="UP000265926"/>
    </source>
</evidence>
<gene>
    <name evidence="3" type="ORF">D1614_05770</name>
</gene>
<dbReference type="PROSITE" id="PS51257">
    <property type="entry name" value="PROKAR_LIPOPROTEIN"/>
    <property type="match status" value="1"/>
</dbReference>
<dbReference type="InterPro" id="IPR007863">
    <property type="entry name" value="Peptidase_M16_C"/>
</dbReference>
<dbReference type="OrthoDB" id="9811314at2"/>
<dbReference type="GO" id="GO:0016485">
    <property type="term" value="P:protein processing"/>
    <property type="evidence" value="ECO:0007669"/>
    <property type="project" value="TreeGrafter"/>
</dbReference>
<dbReference type="FunFam" id="3.30.830.10:FF:000034">
    <property type="entry name" value="presequence protease 1, chloroplastic/mitochondrial"/>
    <property type="match status" value="1"/>
</dbReference>
<organism evidence="3 4">
    <name type="scientific">Maribellus luteus</name>
    <dbReference type="NCBI Taxonomy" id="2305463"/>
    <lineage>
        <taxon>Bacteria</taxon>
        <taxon>Pseudomonadati</taxon>
        <taxon>Bacteroidota</taxon>
        <taxon>Bacteroidia</taxon>
        <taxon>Marinilabiliales</taxon>
        <taxon>Prolixibacteraceae</taxon>
        <taxon>Maribellus</taxon>
    </lineage>
</organism>
<dbReference type="InterPro" id="IPR055130">
    <property type="entry name" value="PreP_C"/>
</dbReference>
<dbReference type="EMBL" id="QWGR01000003">
    <property type="protein sequence ID" value="RIJ49074.1"/>
    <property type="molecule type" value="Genomic_DNA"/>
</dbReference>
<sequence length="995" mass="112240">MRKKTALIVLTVLMSVLISCAPKEKYQEGNSYHGFTLVEKKFVNEVNAECLLFKHDKSGARLLKVAANDPNKLFNIAFKTVPENDCGTPHIMEHSVLNGSKNFPVKSPFDVLVKGSLNTFLNAMTGSDITTYPVASMNNKDYFNLMHVYLDAVLNPLIYEDPRILEQEGWHHELESKDGDVVYKGVVYNEMKGAYSSPNRELDYQINKILFPDNTYGVSSGGYPTEIPKLTYEAFIDFHKKFYHPGNSYILLYGDADLDQELAFIDSEYLSKYELSDQTVEIPLQKPFEAMKEAEKTYAVPEGAPTQDQTFLNLSFVAGQSTDRVLSMSFDVLTDALVNHESAPVRLALQEAGIGRDVRASFNEAKQNVFEITVQNANPEDKDKFREIVFSAMEKAANEGFDKTMVEGILNRMEFNMKEGNTPQKGLMYLMQSYQTWFFADDPFVGLEFNAPLEETKKALTTDLLENTVKQYLLDNPHSLLMVLKPEPGLQAKISAATEEELKAYKASLTEEQIDELIGDTQALIEYQKKEDTPEALASIPMLERSDISSEVEWFDVKKQEVAGIDVVQYDEFTNDILYSNLYFDVRVLPAELISYAKLLSSVMGKLNTENYSFGDLDNALNINTGGFSTYLTTYLEDQSNENILPKFAVYSKATSEKAGKMFELVNEVINHSKINDPERLKELITRHHARVDSDIKNNGLNYAMTRLTSYYSKSGMYNEKTQGLDYYRFVSDLAENFDAKSDEIIANLEKTAALLFSKENLIATITCSEKDFADYSAGLESFVAAVKEAPLEWQDWDFDYEKKNEGLESASKVQYVVKGYDFKKLGYEYDGKMRVLNQVLSTDWLQNQVRVIGGAYGGFAGISQSGTVYFASYRDPNLKETIDTYDKTPGYLDEFEADDNTMTRYIIGTISRMDGPKTASQKGNLAIEYYFEKTTPEQLKAERKAVLATTADDIKGMKKLVEDVLAQDAICVYGNEEKVKENAGLFGSVVSLTE</sequence>
<dbReference type="Gene3D" id="3.30.830.10">
    <property type="entry name" value="Metalloenzyme, LuxS/M16 peptidase-like"/>
    <property type="match status" value="4"/>
</dbReference>
<dbReference type="RefSeq" id="WP_119436960.1">
    <property type="nucleotide sequence ID" value="NZ_QWGR01000003.1"/>
</dbReference>
<evidence type="ECO:0000256" key="1">
    <source>
        <dbReference type="SAM" id="SignalP"/>
    </source>
</evidence>
<feature type="signal peptide" evidence="1">
    <location>
        <begin position="1"/>
        <end position="21"/>
    </location>
</feature>
<evidence type="ECO:0000313" key="3">
    <source>
        <dbReference type="EMBL" id="RIJ49074.1"/>
    </source>
</evidence>
<feature type="chain" id="PRO_5017336626" evidence="1">
    <location>
        <begin position="22"/>
        <end position="995"/>
    </location>
</feature>
<dbReference type="Pfam" id="PF22516">
    <property type="entry name" value="PreP_C"/>
    <property type="match status" value="1"/>
</dbReference>
<evidence type="ECO:0000259" key="2">
    <source>
        <dbReference type="SMART" id="SM01264"/>
    </source>
</evidence>
<protein>
    <submittedName>
        <fullName evidence="3">Peptidase</fullName>
    </submittedName>
</protein>
<proteinExistence type="predicted"/>
<dbReference type="Proteomes" id="UP000265926">
    <property type="component" value="Unassembled WGS sequence"/>
</dbReference>
<dbReference type="SMART" id="SM01264">
    <property type="entry name" value="M16C_associated"/>
    <property type="match status" value="1"/>
</dbReference>
<dbReference type="Pfam" id="PF08367">
    <property type="entry name" value="M16C_assoc"/>
    <property type="match status" value="1"/>
</dbReference>
<dbReference type="InterPro" id="IPR011249">
    <property type="entry name" value="Metalloenz_LuxS/M16"/>
</dbReference>
<keyword evidence="4" id="KW-1185">Reference proteome</keyword>
<dbReference type="PANTHER" id="PTHR43016">
    <property type="entry name" value="PRESEQUENCE PROTEASE"/>
    <property type="match status" value="1"/>
</dbReference>